<organism evidence="1 2">
    <name type="scientific">Sulfuricella denitrificans (strain DSM 22764 / NBRC 105220 / skB26)</name>
    <dbReference type="NCBI Taxonomy" id="1163617"/>
    <lineage>
        <taxon>Bacteria</taxon>
        <taxon>Pseudomonadati</taxon>
        <taxon>Pseudomonadota</taxon>
        <taxon>Betaproteobacteria</taxon>
        <taxon>Nitrosomonadales</taxon>
        <taxon>Sulfuricellaceae</taxon>
        <taxon>Sulfuricella</taxon>
    </lineage>
</organism>
<reference evidence="1 2" key="1">
    <citation type="journal article" date="2012" name="Appl. Environ. Microbiol.">
        <title>Draft genome sequence of a psychrotolerant sulfur-oxidizing bacterium, Sulfuricella denitrificans skB26, and proteomic insights into cold adaptation.</title>
        <authorList>
            <person name="Watanabe T."/>
            <person name="Kojima H."/>
            <person name="Fukui M."/>
        </authorList>
    </citation>
    <scope>NUCLEOTIDE SEQUENCE [LARGE SCALE GENOMIC DNA]</scope>
    <source>
        <strain evidence="2">skB26</strain>
    </source>
</reference>
<keyword evidence="1" id="KW-0808">Transferase</keyword>
<dbReference type="HOGENOM" id="CLU_852117_0_0_4"/>
<dbReference type="GO" id="GO:0032259">
    <property type="term" value="P:methylation"/>
    <property type="evidence" value="ECO:0007669"/>
    <property type="project" value="UniProtKB-KW"/>
</dbReference>
<dbReference type="STRING" id="1163617.SCD_n02869"/>
<dbReference type="Gene3D" id="3.40.50.150">
    <property type="entry name" value="Vaccinia Virus protein VP39"/>
    <property type="match status" value="1"/>
</dbReference>
<dbReference type="InterPro" id="IPR029063">
    <property type="entry name" value="SAM-dependent_MTases_sf"/>
</dbReference>
<dbReference type="CDD" id="cd02440">
    <property type="entry name" value="AdoMet_MTases"/>
    <property type="match status" value="1"/>
</dbReference>
<dbReference type="Proteomes" id="UP000015559">
    <property type="component" value="Chromosome"/>
</dbReference>
<dbReference type="AlphaFoldDB" id="S6ADQ8"/>
<dbReference type="EMBL" id="AP013066">
    <property type="protein sequence ID" value="BAN36668.1"/>
    <property type="molecule type" value="Genomic_DNA"/>
</dbReference>
<dbReference type="Pfam" id="PF13489">
    <property type="entry name" value="Methyltransf_23"/>
    <property type="match status" value="1"/>
</dbReference>
<dbReference type="SUPFAM" id="SSF53335">
    <property type="entry name" value="S-adenosyl-L-methionine-dependent methyltransferases"/>
    <property type="match status" value="1"/>
</dbReference>
<evidence type="ECO:0000313" key="1">
    <source>
        <dbReference type="EMBL" id="BAN36668.1"/>
    </source>
</evidence>
<proteinExistence type="predicted"/>
<keyword evidence="2" id="KW-1185">Reference proteome</keyword>
<sequence length="325" mass="37685">MNICRICQNEKGNVSYLAREMWFNFRDEFEYIKCAHCGCLQLAAIPEDLSKYYPEDAYYSYQEPPRKEYNALLLQLRKIRSRHFLGQRSFVGGLLASLSTKQEHFDWLERAGVNFNSEILDVGCGAGGLLLKLQREGFLNLTGVDPFIAEDITYENGVRVYKQELNELDRTFDFIMLNHSLEHMPDQLGALQKLHGLIHPEGCVLIRVPVVDCYAWRKYGIDWTALDAPRHIYLHTVKSLHILSAQAGFKVTEVVYDSTIRQFQNSEQYLRGIPYKDHKNEFRKPEKKPFSGKEKCQFEKFAELLNTLRDGDTACFYLRKKSGGD</sequence>
<dbReference type="PANTHER" id="PTHR43861">
    <property type="entry name" value="TRANS-ACONITATE 2-METHYLTRANSFERASE-RELATED"/>
    <property type="match status" value="1"/>
</dbReference>
<dbReference type="GO" id="GO:0008168">
    <property type="term" value="F:methyltransferase activity"/>
    <property type="evidence" value="ECO:0007669"/>
    <property type="project" value="UniProtKB-KW"/>
</dbReference>
<dbReference type="eggNOG" id="COG2227">
    <property type="taxonomic scope" value="Bacteria"/>
</dbReference>
<evidence type="ECO:0000313" key="2">
    <source>
        <dbReference type="Proteomes" id="UP000015559"/>
    </source>
</evidence>
<keyword evidence="1" id="KW-0489">Methyltransferase</keyword>
<gene>
    <name evidence="1" type="ORF">SCD_n02869</name>
</gene>
<dbReference type="KEGG" id="sdr:SCD_n02869"/>
<name>S6ADQ8_SULDS</name>
<accession>S6ADQ8</accession>
<dbReference type="OrthoDB" id="9816564at2"/>
<protein>
    <submittedName>
        <fullName evidence="1">Methyltransferase type 12</fullName>
    </submittedName>
</protein>